<evidence type="ECO:0000313" key="1">
    <source>
        <dbReference type="EMBL" id="RDB18338.1"/>
    </source>
</evidence>
<dbReference type="AlphaFoldDB" id="A0A369J8Y3"/>
<evidence type="ECO:0000313" key="2">
    <source>
        <dbReference type="Proteomes" id="UP000076154"/>
    </source>
</evidence>
<protein>
    <submittedName>
        <fullName evidence="1">Uncharacterized protein</fullName>
    </submittedName>
</protein>
<reference evidence="1" key="1">
    <citation type="submission" date="2018-04" db="EMBL/GenBank/DDBJ databases">
        <title>Whole genome sequencing of Hypsizygus marmoreus.</title>
        <authorList>
            <person name="Choi I.-G."/>
            <person name="Min B."/>
            <person name="Kim J.-G."/>
            <person name="Kim S."/>
            <person name="Oh Y.-L."/>
            <person name="Kong W.-S."/>
            <person name="Park H."/>
            <person name="Jeong J."/>
            <person name="Song E.-S."/>
        </authorList>
    </citation>
    <scope>NUCLEOTIDE SEQUENCE [LARGE SCALE GENOMIC DNA]</scope>
    <source>
        <strain evidence="1">51987-8</strain>
    </source>
</reference>
<dbReference type="Proteomes" id="UP000076154">
    <property type="component" value="Unassembled WGS sequence"/>
</dbReference>
<dbReference type="InParanoid" id="A0A369J8Y3"/>
<accession>A0A369J8Y3</accession>
<dbReference type="STRING" id="39966.A0A369J8Y3"/>
<dbReference type="EMBL" id="LUEZ02000106">
    <property type="protein sequence ID" value="RDB18338.1"/>
    <property type="molecule type" value="Genomic_DNA"/>
</dbReference>
<sequence>MAPHATSPDASLPRKYWGEVRAPAEPLPNELLCAILKYAFVSARTEISGSDGYRRSGRLLKRVHYIPEETPIDTIWTATDNLANPFLFPRNVACVSAHWRTIAESLPMLWTRIVLCVDSRPTPFSAVRAALEHSKDLPLDIIVSRRPGMFVDADPDEYERCRAVIELLKPHIHRCRNMTFDVIHSSSFPSISDDFHGAACHMKTLKLKCRINDGTRPGGPACTPAHNAEPFFAQRLEEIIMDGRNFAHACVKIPKFAASLHLAKSLEIYDFTPNPTVPGDDAFKLWDFVSVLSKMRLEALTLTRVYFPFSLADVPNPEPCFGATTLTLDTLAGDFTTQILDSSDFANLHITRCPVSGVAFDTYARNMTLCEIPAFEDMCVFLACWNGQHLEVIDCPAFDDRALAGLAAGNQARGVRELHIRDCTRYRMEMLRTVVTALNERAVQYFHDYLEAEGWDDPPLALETLKVTGRGPVGTEEDICWLRGHTDDFTWTAIQEGEA</sequence>
<dbReference type="OrthoDB" id="3001771at2759"/>
<gene>
    <name evidence="1" type="ORF">Hypma_000420</name>
</gene>
<comment type="caution">
    <text evidence="1">The sequence shown here is derived from an EMBL/GenBank/DDBJ whole genome shotgun (WGS) entry which is preliminary data.</text>
</comment>
<keyword evidence="2" id="KW-1185">Reference proteome</keyword>
<name>A0A369J8Y3_HYPMA</name>
<proteinExistence type="predicted"/>
<organism evidence="1 2">
    <name type="scientific">Hypsizygus marmoreus</name>
    <name type="common">White beech mushroom</name>
    <name type="synonym">Agaricus marmoreus</name>
    <dbReference type="NCBI Taxonomy" id="39966"/>
    <lineage>
        <taxon>Eukaryota</taxon>
        <taxon>Fungi</taxon>
        <taxon>Dikarya</taxon>
        <taxon>Basidiomycota</taxon>
        <taxon>Agaricomycotina</taxon>
        <taxon>Agaricomycetes</taxon>
        <taxon>Agaricomycetidae</taxon>
        <taxon>Agaricales</taxon>
        <taxon>Tricholomatineae</taxon>
        <taxon>Lyophyllaceae</taxon>
        <taxon>Hypsizygus</taxon>
    </lineage>
</organism>